<protein>
    <submittedName>
        <fullName evidence="1">Uncharacterized protein</fullName>
    </submittedName>
</protein>
<reference evidence="1 2" key="1">
    <citation type="submission" date="2020-02" db="EMBL/GenBank/DDBJ databases">
        <title>Draft genome sequence of Haematococcus lacustris strain NIES-144.</title>
        <authorList>
            <person name="Morimoto D."/>
            <person name="Nakagawa S."/>
            <person name="Yoshida T."/>
            <person name="Sawayama S."/>
        </authorList>
    </citation>
    <scope>NUCLEOTIDE SEQUENCE [LARGE SCALE GENOMIC DNA]</scope>
    <source>
        <strain evidence="1 2">NIES-144</strain>
    </source>
</reference>
<proteinExistence type="predicted"/>
<name>A0A6A0A0F1_HAELA</name>
<evidence type="ECO:0000313" key="1">
    <source>
        <dbReference type="EMBL" id="GFH24846.1"/>
    </source>
</evidence>
<sequence>MRSWDAAGCIGSLAPPPLMTTVDYLVGKVIVVTDGEAASAHSTRLRPHCPPAWPLHPRCLDDRYGVCSMQPACSPGQALHHSPGAINKFRVRGELQCSQNPSPRALATRGMVRVGLFRQAVSLKAIKLLVLMRCPVVCPGKVPSSWGLQSSRVRPRMLQRVCSS</sequence>
<dbReference type="EMBL" id="BLLF01002648">
    <property type="protein sequence ID" value="GFH24846.1"/>
    <property type="molecule type" value="Genomic_DNA"/>
</dbReference>
<dbReference type="Proteomes" id="UP000485058">
    <property type="component" value="Unassembled WGS sequence"/>
</dbReference>
<organism evidence="1 2">
    <name type="scientific">Haematococcus lacustris</name>
    <name type="common">Green alga</name>
    <name type="synonym">Haematococcus pluvialis</name>
    <dbReference type="NCBI Taxonomy" id="44745"/>
    <lineage>
        <taxon>Eukaryota</taxon>
        <taxon>Viridiplantae</taxon>
        <taxon>Chlorophyta</taxon>
        <taxon>core chlorophytes</taxon>
        <taxon>Chlorophyceae</taxon>
        <taxon>CS clade</taxon>
        <taxon>Chlamydomonadales</taxon>
        <taxon>Haematococcaceae</taxon>
        <taxon>Haematococcus</taxon>
    </lineage>
</organism>
<comment type="caution">
    <text evidence="1">The sequence shown here is derived from an EMBL/GenBank/DDBJ whole genome shotgun (WGS) entry which is preliminary data.</text>
</comment>
<dbReference type="AlphaFoldDB" id="A0A6A0A0F1"/>
<gene>
    <name evidence="1" type="ORF">HaLaN_22712</name>
</gene>
<keyword evidence="2" id="KW-1185">Reference proteome</keyword>
<accession>A0A6A0A0F1</accession>
<evidence type="ECO:0000313" key="2">
    <source>
        <dbReference type="Proteomes" id="UP000485058"/>
    </source>
</evidence>